<gene>
    <name evidence="6" type="ORF">E4U09_001847</name>
</gene>
<dbReference type="PANTHER" id="PTHR43472:SF1">
    <property type="entry name" value="PHOSPHORIBOSYLAMINE--GLYCINE LIGASE, CHLOROPLASTIC"/>
    <property type="match status" value="1"/>
</dbReference>
<organism evidence="6 7">
    <name type="scientific">Claviceps aff. purpurea</name>
    <dbReference type="NCBI Taxonomy" id="1967640"/>
    <lineage>
        <taxon>Eukaryota</taxon>
        <taxon>Fungi</taxon>
        <taxon>Dikarya</taxon>
        <taxon>Ascomycota</taxon>
        <taxon>Pezizomycotina</taxon>
        <taxon>Sordariomycetes</taxon>
        <taxon>Hypocreomycetidae</taxon>
        <taxon>Hypocreales</taxon>
        <taxon>Clavicipitaceae</taxon>
        <taxon>Claviceps</taxon>
    </lineage>
</organism>
<evidence type="ECO:0000256" key="2">
    <source>
        <dbReference type="ARBA" id="ARBA00042242"/>
    </source>
</evidence>
<dbReference type="SMART" id="SM01210">
    <property type="entry name" value="GARS_C"/>
    <property type="match status" value="1"/>
</dbReference>
<dbReference type="PANTHER" id="PTHR43472">
    <property type="entry name" value="PHOSPHORIBOSYLAMINE--GLYCINE LIGASE"/>
    <property type="match status" value="1"/>
</dbReference>
<comment type="caution">
    <text evidence="6">The sequence shown here is derived from an EMBL/GenBank/DDBJ whole genome shotgun (WGS) entry which is preliminary data.</text>
</comment>
<protein>
    <recommendedName>
        <fullName evidence="2">Glycinamide ribonucleotide synthetase</fullName>
    </recommendedName>
    <alternativeName>
        <fullName evidence="3">Phosphoribosylglycinamide synthetase</fullName>
    </alternativeName>
</protein>
<dbReference type="GO" id="GO:0004641">
    <property type="term" value="F:phosphoribosylformylglycinamidine cyclo-ligase activity"/>
    <property type="evidence" value="ECO:0007669"/>
    <property type="project" value="UniProtKB-EC"/>
</dbReference>
<dbReference type="EMBL" id="SRRH01000175">
    <property type="protein sequence ID" value="KAG6296237.1"/>
    <property type="molecule type" value="Genomic_DNA"/>
</dbReference>
<evidence type="ECO:0000256" key="1">
    <source>
        <dbReference type="ARBA" id="ARBA00038345"/>
    </source>
</evidence>
<comment type="similarity">
    <text evidence="1">Belongs to the GARS family.</text>
</comment>
<proteinExistence type="inferred from homology"/>
<feature type="domain" description="Phosphoribosylglycinamide synthetase C-domain" evidence="5">
    <location>
        <begin position="60"/>
        <end position="135"/>
    </location>
</feature>
<dbReference type="GO" id="GO:0009113">
    <property type="term" value="P:purine nucleobase biosynthetic process"/>
    <property type="evidence" value="ECO:0007669"/>
    <property type="project" value="InterPro"/>
</dbReference>
<dbReference type="SUPFAM" id="SSF51246">
    <property type="entry name" value="Rudiment single hybrid motif"/>
    <property type="match status" value="1"/>
</dbReference>
<dbReference type="InterPro" id="IPR011054">
    <property type="entry name" value="Rudment_hybrid_motif"/>
</dbReference>
<evidence type="ECO:0000313" key="6">
    <source>
        <dbReference type="EMBL" id="KAG6296237.1"/>
    </source>
</evidence>
<dbReference type="Pfam" id="PF02844">
    <property type="entry name" value="GARS_N"/>
    <property type="match status" value="1"/>
</dbReference>
<reference evidence="6 7" key="1">
    <citation type="journal article" date="2020" name="bioRxiv">
        <title>Whole genome comparisons of ergot fungi reveals the divergence and evolution of species within the genus Claviceps are the result of varying mechanisms driving genome evolution and host range expansion.</title>
        <authorList>
            <person name="Wyka S.A."/>
            <person name="Mondo S.J."/>
            <person name="Liu M."/>
            <person name="Dettman J."/>
            <person name="Nalam V."/>
            <person name="Broders K.D."/>
        </authorList>
    </citation>
    <scope>NUCLEOTIDE SEQUENCE [LARGE SCALE GENOMIC DNA]</scope>
    <source>
        <strain evidence="6 7">Clav52</strain>
    </source>
</reference>
<dbReference type="Proteomes" id="UP000707071">
    <property type="component" value="Unassembled WGS sequence"/>
</dbReference>
<dbReference type="SUPFAM" id="SSF52440">
    <property type="entry name" value="PreATP-grasp domain"/>
    <property type="match status" value="1"/>
</dbReference>
<dbReference type="InterPro" id="IPR020562">
    <property type="entry name" value="PRibGlycinamide_synth_N"/>
</dbReference>
<dbReference type="Gene3D" id="3.90.600.10">
    <property type="entry name" value="Phosphoribosylglycinamide synthetase, C-terminal domain"/>
    <property type="match status" value="1"/>
</dbReference>
<sequence length="163" mass="17635">MTGIRVLLIGNGGREHALAWKLSQSTVMPLLSVDTDLAEIMLACTEGYLGRYDLKIDPIYSATVVVAAGGYPGSYAKGDKAGRRSLQSSGERVIAVNSVGESLRSAVDASYAALATGVIKFDHMFFRKDIAHRAFRMSLVLVGHGLMYRGGMECCSRDLDWVD</sequence>
<evidence type="ECO:0000256" key="4">
    <source>
        <dbReference type="ARBA" id="ARBA00049057"/>
    </source>
</evidence>
<dbReference type="InterPro" id="IPR000115">
    <property type="entry name" value="PRibGlycinamide_synth"/>
</dbReference>
<dbReference type="Pfam" id="PF02843">
    <property type="entry name" value="GARS_C"/>
    <property type="match status" value="1"/>
</dbReference>
<evidence type="ECO:0000259" key="5">
    <source>
        <dbReference type="SMART" id="SM01210"/>
    </source>
</evidence>
<dbReference type="GO" id="GO:0004637">
    <property type="term" value="F:phosphoribosylamine-glycine ligase activity"/>
    <property type="evidence" value="ECO:0007669"/>
    <property type="project" value="InterPro"/>
</dbReference>
<dbReference type="InterPro" id="IPR016185">
    <property type="entry name" value="PreATP-grasp_dom_sf"/>
</dbReference>
<evidence type="ECO:0000256" key="3">
    <source>
        <dbReference type="ARBA" id="ARBA00042864"/>
    </source>
</evidence>
<comment type="catalytic activity">
    <reaction evidence="4">
        <text>2-formamido-N(1)-(5-O-phospho-beta-D-ribosyl)acetamidine + ATP = 5-amino-1-(5-phospho-beta-D-ribosyl)imidazole + ADP + phosphate + H(+)</text>
        <dbReference type="Rhea" id="RHEA:23032"/>
        <dbReference type="ChEBI" id="CHEBI:15378"/>
        <dbReference type="ChEBI" id="CHEBI:30616"/>
        <dbReference type="ChEBI" id="CHEBI:43474"/>
        <dbReference type="ChEBI" id="CHEBI:137981"/>
        <dbReference type="ChEBI" id="CHEBI:147287"/>
        <dbReference type="ChEBI" id="CHEBI:456216"/>
        <dbReference type="EC" id="6.3.3.1"/>
    </reaction>
</comment>
<accession>A0A9P7U6A5</accession>
<keyword evidence="7" id="KW-1185">Reference proteome</keyword>
<dbReference type="Gene3D" id="3.40.50.20">
    <property type="match status" value="1"/>
</dbReference>
<dbReference type="InterPro" id="IPR020560">
    <property type="entry name" value="PRibGlycinamide_synth_C-dom"/>
</dbReference>
<name>A0A9P7U6A5_9HYPO</name>
<evidence type="ECO:0000313" key="7">
    <source>
        <dbReference type="Proteomes" id="UP000707071"/>
    </source>
</evidence>
<dbReference type="AlphaFoldDB" id="A0A9P7U6A5"/>
<dbReference type="InterPro" id="IPR037123">
    <property type="entry name" value="PRibGlycinamide_synth_C_sf"/>
</dbReference>